<comment type="similarity">
    <text evidence="1 3">Belongs to the type-B carboxylesterase/lipase family.</text>
</comment>
<protein>
    <recommendedName>
        <fullName evidence="3">Carboxylic ester hydrolase</fullName>
        <ecNumber evidence="3">3.1.1.-</ecNumber>
    </recommendedName>
</protein>
<keyword evidence="2 3" id="KW-0378">Hydrolase</keyword>
<proteinExistence type="inferred from homology"/>
<dbReference type="PROSITE" id="PS00122">
    <property type="entry name" value="CARBOXYLESTERASE_B_1"/>
    <property type="match status" value="1"/>
</dbReference>
<dbReference type="GO" id="GO:0016787">
    <property type="term" value="F:hydrolase activity"/>
    <property type="evidence" value="ECO:0007669"/>
    <property type="project" value="UniProtKB-KW"/>
</dbReference>
<dbReference type="Gene3D" id="3.40.50.1820">
    <property type="entry name" value="alpha/beta hydrolase"/>
    <property type="match status" value="1"/>
</dbReference>
<dbReference type="InterPro" id="IPR002018">
    <property type="entry name" value="CarbesteraseB"/>
</dbReference>
<dbReference type="AlphaFoldDB" id="A0A3S1BBS4"/>
<dbReference type="OrthoDB" id="408631at2759"/>
<dbReference type="InterPro" id="IPR050309">
    <property type="entry name" value="Type-B_Carboxylest/Lipase"/>
</dbReference>
<feature type="domain" description="Carboxylesterase type B" evidence="4">
    <location>
        <begin position="1"/>
        <end position="259"/>
    </location>
</feature>
<dbReference type="Pfam" id="PF00135">
    <property type="entry name" value="COesterase"/>
    <property type="match status" value="1"/>
</dbReference>
<gene>
    <name evidence="5" type="ORF">EGW08_015302</name>
</gene>
<feature type="non-terminal residue" evidence="5">
    <location>
        <position position="265"/>
    </location>
</feature>
<reference evidence="5 6" key="1">
    <citation type="submission" date="2019-01" db="EMBL/GenBank/DDBJ databases">
        <title>A draft genome assembly of the solar-powered sea slug Elysia chlorotica.</title>
        <authorList>
            <person name="Cai H."/>
            <person name="Li Q."/>
            <person name="Fang X."/>
            <person name="Li J."/>
            <person name="Curtis N.E."/>
            <person name="Altenburger A."/>
            <person name="Shibata T."/>
            <person name="Feng M."/>
            <person name="Maeda T."/>
            <person name="Schwartz J.A."/>
            <person name="Shigenobu S."/>
            <person name="Lundholm N."/>
            <person name="Nishiyama T."/>
            <person name="Yang H."/>
            <person name="Hasebe M."/>
            <person name="Li S."/>
            <person name="Pierce S.K."/>
            <person name="Wang J."/>
        </authorList>
    </citation>
    <scope>NUCLEOTIDE SEQUENCE [LARGE SCALE GENOMIC DNA]</scope>
    <source>
        <strain evidence="5">EC2010</strain>
        <tissue evidence="5">Whole organism of an adult</tissue>
    </source>
</reference>
<dbReference type="EMBL" id="RQTK01000623">
    <property type="protein sequence ID" value="RUS76929.1"/>
    <property type="molecule type" value="Genomic_DNA"/>
</dbReference>
<dbReference type="STRING" id="188477.A0A3S1BBS4"/>
<evidence type="ECO:0000313" key="5">
    <source>
        <dbReference type="EMBL" id="RUS76929.1"/>
    </source>
</evidence>
<dbReference type="InterPro" id="IPR029058">
    <property type="entry name" value="AB_hydrolase_fold"/>
</dbReference>
<keyword evidence="6" id="KW-1185">Reference proteome</keyword>
<evidence type="ECO:0000256" key="3">
    <source>
        <dbReference type="RuleBase" id="RU361235"/>
    </source>
</evidence>
<dbReference type="Proteomes" id="UP000271974">
    <property type="component" value="Unassembled WGS sequence"/>
</dbReference>
<evidence type="ECO:0000313" key="6">
    <source>
        <dbReference type="Proteomes" id="UP000271974"/>
    </source>
</evidence>
<accession>A0A3S1BBS4</accession>
<evidence type="ECO:0000256" key="1">
    <source>
        <dbReference type="ARBA" id="ARBA00005964"/>
    </source>
</evidence>
<evidence type="ECO:0000259" key="4">
    <source>
        <dbReference type="Pfam" id="PF00135"/>
    </source>
</evidence>
<sequence>MSEDCLHLNVFTPPDVGVGQFRKVMVWIHGGGFAMGNAGLYIPSTLVTDNDVIVVTIQYRLGPLGFLSSGDKALPGNLGLRDQVLALQWVKNNIHRFGGDADDVTIFGESAGSGSVAALSVTSATRGLFNKAIMQSGTILSPWSLLEDPRKQFYEHSKNTRCFPRIYNPWDRRGYHESILACLKRKSPKEILEAQGEFPYSDLLSKNIEELPYYAPVVDGDLLPRSPVSLLSDKEYLRRVGALDRAYILGINDNEGALLGSIFPK</sequence>
<evidence type="ECO:0000256" key="2">
    <source>
        <dbReference type="ARBA" id="ARBA00022801"/>
    </source>
</evidence>
<dbReference type="PANTHER" id="PTHR11559">
    <property type="entry name" value="CARBOXYLESTERASE"/>
    <property type="match status" value="1"/>
</dbReference>
<dbReference type="EC" id="3.1.1.-" evidence="3"/>
<comment type="caution">
    <text evidence="5">The sequence shown here is derived from an EMBL/GenBank/DDBJ whole genome shotgun (WGS) entry which is preliminary data.</text>
</comment>
<name>A0A3S1BBS4_ELYCH</name>
<organism evidence="5 6">
    <name type="scientific">Elysia chlorotica</name>
    <name type="common">Eastern emerald elysia</name>
    <name type="synonym">Sea slug</name>
    <dbReference type="NCBI Taxonomy" id="188477"/>
    <lineage>
        <taxon>Eukaryota</taxon>
        <taxon>Metazoa</taxon>
        <taxon>Spiralia</taxon>
        <taxon>Lophotrochozoa</taxon>
        <taxon>Mollusca</taxon>
        <taxon>Gastropoda</taxon>
        <taxon>Heterobranchia</taxon>
        <taxon>Euthyneura</taxon>
        <taxon>Panpulmonata</taxon>
        <taxon>Sacoglossa</taxon>
        <taxon>Placobranchoidea</taxon>
        <taxon>Plakobranchidae</taxon>
        <taxon>Elysia</taxon>
    </lineage>
</organism>
<dbReference type="InterPro" id="IPR019826">
    <property type="entry name" value="Carboxylesterase_B_AS"/>
</dbReference>
<dbReference type="SUPFAM" id="SSF53474">
    <property type="entry name" value="alpha/beta-Hydrolases"/>
    <property type="match status" value="1"/>
</dbReference>